<evidence type="ECO:0000256" key="3">
    <source>
        <dbReference type="ARBA" id="ARBA00022840"/>
    </source>
</evidence>
<dbReference type="SUPFAM" id="SSF100950">
    <property type="entry name" value="NagB/RpiA/CoA transferase-like"/>
    <property type="match status" value="1"/>
</dbReference>
<accession>A0A8D8R5Q8</accession>
<dbReference type="AlphaFoldDB" id="A0A8D8R5Q8"/>
<name>A0A8D8R5Q8_9HEMI</name>
<organism evidence="7">
    <name type="scientific">Cacopsylla melanoneura</name>
    <dbReference type="NCBI Taxonomy" id="428564"/>
    <lineage>
        <taxon>Eukaryota</taxon>
        <taxon>Metazoa</taxon>
        <taxon>Ecdysozoa</taxon>
        <taxon>Arthropoda</taxon>
        <taxon>Hexapoda</taxon>
        <taxon>Insecta</taxon>
        <taxon>Pterygota</taxon>
        <taxon>Neoptera</taxon>
        <taxon>Paraneoptera</taxon>
        <taxon>Hemiptera</taxon>
        <taxon>Sternorrhyncha</taxon>
        <taxon>Psylloidea</taxon>
        <taxon>Psyllidae</taxon>
        <taxon>Psyllinae</taxon>
        <taxon>Cacopsylla</taxon>
    </lineage>
</organism>
<dbReference type="InterPro" id="IPR024185">
    <property type="entry name" value="FTHF_cligase-like_sf"/>
</dbReference>
<dbReference type="EMBL" id="HBUF01126665">
    <property type="protein sequence ID" value="CAG6643332.1"/>
    <property type="molecule type" value="Transcribed_RNA"/>
</dbReference>
<dbReference type="PANTHER" id="PTHR23407">
    <property type="entry name" value="ATPASE INHIBITOR/5-FORMYLTETRAHYDROFOLATE CYCLO-LIGASE"/>
    <property type="match status" value="1"/>
</dbReference>
<evidence type="ECO:0000256" key="5">
    <source>
        <dbReference type="ARBA" id="ARBA00038966"/>
    </source>
</evidence>
<sequence length="411" mass="48615">MLFASFCISIKVPCTNFVSFYFLLLPVFVGLNAEEVTTEFNRSQWRTTYTYRPIDREIIKSRPELIKYLDGKVKNLSAIQKEEQSELVFRRVLSHPYYKKSKRIGIYVAKFDEIGTKKIIEFACSQGKECFIPWYEGDVMQMYRVYGLKDIHYFTRENEDKVLQHYEPWRYEDAMKTGGLDLVILPGSGFTVKGKRIANDLGRYREYIFQLKQINPNCKTFGLAFKCQLVKDPIPMAAHDIGVDAVIHPYYIYNPTLSERFYKRGFYDSVDRNSILRHILLNRNKSPYADRTRSEYFAHNRTVLRYRGQTTERYIRPPYIGDRYNRRYNKSYGYMRPPRYSHQYRPHLGDPKRSGYADRNGSKLQSSGDYDRSKHFGVTIRLQEYGDHNRSQDYGDHNKSQPQLSGDHNRS</sequence>
<feature type="compositionally biased region" description="Polar residues" evidence="6">
    <location>
        <begin position="400"/>
        <end position="411"/>
    </location>
</feature>
<feature type="region of interest" description="Disordered" evidence="6">
    <location>
        <begin position="331"/>
        <end position="411"/>
    </location>
</feature>
<comment type="similarity">
    <text evidence="1">Belongs to the 5-formyltetrahydrofolate cyclo-ligase family.</text>
</comment>
<dbReference type="EMBL" id="HBUF01126664">
    <property type="protein sequence ID" value="CAG6643331.1"/>
    <property type="molecule type" value="Transcribed_RNA"/>
</dbReference>
<dbReference type="GO" id="GO:0009396">
    <property type="term" value="P:folic acid-containing compound biosynthetic process"/>
    <property type="evidence" value="ECO:0007669"/>
    <property type="project" value="TreeGrafter"/>
</dbReference>
<evidence type="ECO:0000256" key="6">
    <source>
        <dbReference type="SAM" id="MobiDB-lite"/>
    </source>
</evidence>
<dbReference type="Pfam" id="PF01812">
    <property type="entry name" value="5-FTHF_cyc-lig"/>
    <property type="match status" value="1"/>
</dbReference>
<evidence type="ECO:0000256" key="4">
    <source>
        <dbReference type="ARBA" id="ARBA00036539"/>
    </source>
</evidence>
<evidence type="ECO:0000313" key="7">
    <source>
        <dbReference type="EMBL" id="CAG6643331.1"/>
    </source>
</evidence>
<keyword evidence="7" id="KW-0436">Ligase</keyword>
<dbReference type="InterPro" id="IPR002698">
    <property type="entry name" value="FTHF_cligase"/>
</dbReference>
<keyword evidence="2" id="KW-0547">Nucleotide-binding</keyword>
<feature type="compositionally biased region" description="Basic and acidic residues" evidence="6">
    <location>
        <begin position="384"/>
        <end position="399"/>
    </location>
</feature>
<comment type="catalytic activity">
    <reaction evidence="4">
        <text>(6S)-5-formyl-5,6,7,8-tetrahydrofolate + ATP = (6R)-5,10-methenyltetrahydrofolate + ADP + phosphate</text>
        <dbReference type="Rhea" id="RHEA:10488"/>
        <dbReference type="ChEBI" id="CHEBI:30616"/>
        <dbReference type="ChEBI" id="CHEBI:43474"/>
        <dbReference type="ChEBI" id="CHEBI:57455"/>
        <dbReference type="ChEBI" id="CHEBI:57457"/>
        <dbReference type="ChEBI" id="CHEBI:456216"/>
        <dbReference type="EC" id="6.3.3.2"/>
    </reaction>
</comment>
<feature type="compositionally biased region" description="Basic and acidic residues" evidence="6">
    <location>
        <begin position="347"/>
        <end position="356"/>
    </location>
</feature>
<dbReference type="GO" id="GO:0005739">
    <property type="term" value="C:mitochondrion"/>
    <property type="evidence" value="ECO:0007669"/>
    <property type="project" value="TreeGrafter"/>
</dbReference>
<dbReference type="GO" id="GO:0035999">
    <property type="term" value="P:tetrahydrofolate interconversion"/>
    <property type="evidence" value="ECO:0007669"/>
    <property type="project" value="TreeGrafter"/>
</dbReference>
<evidence type="ECO:0000256" key="2">
    <source>
        <dbReference type="ARBA" id="ARBA00022741"/>
    </source>
</evidence>
<dbReference type="InterPro" id="IPR037171">
    <property type="entry name" value="NagB/RpiA_transferase-like"/>
</dbReference>
<dbReference type="EC" id="6.3.3.2" evidence="5"/>
<dbReference type="GO" id="GO:0030272">
    <property type="term" value="F:5-formyltetrahydrofolate cyclo-ligase activity"/>
    <property type="evidence" value="ECO:0007669"/>
    <property type="project" value="UniProtKB-EC"/>
</dbReference>
<dbReference type="Gene3D" id="3.40.50.10420">
    <property type="entry name" value="NagB/RpiA/CoA transferase-like"/>
    <property type="match status" value="1"/>
</dbReference>
<evidence type="ECO:0000256" key="1">
    <source>
        <dbReference type="ARBA" id="ARBA00010638"/>
    </source>
</evidence>
<proteinExistence type="inferred from homology"/>
<reference evidence="7" key="1">
    <citation type="submission" date="2021-05" db="EMBL/GenBank/DDBJ databases">
        <authorList>
            <person name="Alioto T."/>
            <person name="Alioto T."/>
            <person name="Gomez Garrido J."/>
        </authorList>
    </citation>
    <scope>NUCLEOTIDE SEQUENCE</scope>
</reference>
<protein>
    <recommendedName>
        <fullName evidence="5">5-formyltetrahydrofolate cyclo-ligase</fullName>
        <ecNumber evidence="5">6.3.3.2</ecNumber>
    </recommendedName>
</protein>
<keyword evidence="3" id="KW-0067">ATP-binding</keyword>
<dbReference type="GO" id="GO:0005524">
    <property type="term" value="F:ATP binding"/>
    <property type="evidence" value="ECO:0007669"/>
    <property type="project" value="UniProtKB-KW"/>
</dbReference>
<dbReference type="PANTHER" id="PTHR23407:SF1">
    <property type="entry name" value="5-FORMYLTETRAHYDROFOLATE CYCLO-LIGASE"/>
    <property type="match status" value="1"/>
</dbReference>